<organism evidence="16 17">
    <name type="scientific">Paludibacterium paludis</name>
    <dbReference type="NCBI Taxonomy" id="1225769"/>
    <lineage>
        <taxon>Bacteria</taxon>
        <taxon>Pseudomonadati</taxon>
        <taxon>Pseudomonadota</taxon>
        <taxon>Betaproteobacteria</taxon>
        <taxon>Neisseriales</taxon>
        <taxon>Chromobacteriaceae</taxon>
        <taxon>Paludibacterium</taxon>
    </lineage>
</organism>
<dbReference type="InterPro" id="IPR001708">
    <property type="entry name" value="YidC/ALB3/OXA1/COX18"/>
</dbReference>
<dbReference type="PANTHER" id="PTHR12428:SF65">
    <property type="entry name" value="CYTOCHROME C OXIDASE ASSEMBLY PROTEIN COX18, MITOCHONDRIAL"/>
    <property type="match status" value="1"/>
</dbReference>
<comment type="similarity">
    <text evidence="2 13">Belongs to the OXA1/ALB3/YidC family. Type 1 subfamily.</text>
</comment>
<evidence type="ECO:0000256" key="10">
    <source>
        <dbReference type="ARBA" id="ARBA00023186"/>
    </source>
</evidence>
<dbReference type="HAMAP" id="MF_01810">
    <property type="entry name" value="YidC_type1"/>
    <property type="match status" value="1"/>
</dbReference>
<evidence type="ECO:0000256" key="3">
    <source>
        <dbReference type="ARBA" id="ARBA00015325"/>
    </source>
</evidence>
<dbReference type="InterPro" id="IPR028053">
    <property type="entry name" value="Membr_insert_YidC_N"/>
</dbReference>
<dbReference type="RefSeq" id="WP_189531781.1">
    <property type="nucleotide sequence ID" value="NZ_BMYX01000004.1"/>
</dbReference>
<reference evidence="16" key="1">
    <citation type="journal article" date="2014" name="Int. J. Syst. Evol. Microbiol.">
        <title>Complete genome sequence of Corynebacterium casei LMG S-19264T (=DSM 44701T), isolated from a smear-ripened cheese.</title>
        <authorList>
            <consortium name="US DOE Joint Genome Institute (JGI-PGF)"/>
            <person name="Walter F."/>
            <person name="Albersmeier A."/>
            <person name="Kalinowski J."/>
            <person name="Ruckert C."/>
        </authorList>
    </citation>
    <scope>NUCLEOTIDE SEQUENCE</scope>
    <source>
        <strain evidence="16">KCTC 32182</strain>
    </source>
</reference>
<evidence type="ECO:0000256" key="9">
    <source>
        <dbReference type="ARBA" id="ARBA00023136"/>
    </source>
</evidence>
<evidence type="ECO:0000259" key="15">
    <source>
        <dbReference type="Pfam" id="PF14849"/>
    </source>
</evidence>
<dbReference type="EMBL" id="BMYX01000004">
    <property type="protein sequence ID" value="GGY08914.1"/>
    <property type="molecule type" value="Genomic_DNA"/>
</dbReference>
<comment type="subcellular location">
    <subcellularLocation>
        <location evidence="1">Cell inner membrane</location>
        <topology evidence="1">Multi-pass membrane protein</topology>
    </subcellularLocation>
    <subcellularLocation>
        <location evidence="13">Cell membrane</location>
        <topology evidence="13">Multi-pass membrane protein</topology>
    </subcellularLocation>
</comment>
<keyword evidence="8 13" id="KW-1133">Transmembrane helix</keyword>
<dbReference type="CDD" id="cd19961">
    <property type="entry name" value="EcYidC-like_peri"/>
    <property type="match status" value="1"/>
</dbReference>
<dbReference type="Pfam" id="PF02096">
    <property type="entry name" value="60KD_IMP"/>
    <property type="match status" value="1"/>
</dbReference>
<dbReference type="Pfam" id="PF14849">
    <property type="entry name" value="YidC_periplas"/>
    <property type="match status" value="1"/>
</dbReference>
<keyword evidence="4 13" id="KW-0813">Transport</keyword>
<evidence type="ECO:0000256" key="1">
    <source>
        <dbReference type="ARBA" id="ARBA00004429"/>
    </source>
</evidence>
<comment type="subunit">
    <text evidence="13">Interacts with the Sec translocase complex via SecD. Specifically interacts with transmembrane segments of nascent integral membrane proteins during membrane integration.</text>
</comment>
<feature type="transmembrane region" description="Helical" evidence="13">
    <location>
        <begin position="464"/>
        <end position="484"/>
    </location>
</feature>
<dbReference type="InterPro" id="IPR047196">
    <property type="entry name" value="YidC_ALB_C"/>
</dbReference>
<dbReference type="AlphaFoldDB" id="A0A918NZ91"/>
<dbReference type="InterPro" id="IPR028055">
    <property type="entry name" value="YidC/Oxa/ALB_C"/>
</dbReference>
<evidence type="ECO:0000256" key="2">
    <source>
        <dbReference type="ARBA" id="ARBA00010527"/>
    </source>
</evidence>
<proteinExistence type="inferred from homology"/>
<keyword evidence="5 13" id="KW-1003">Cell membrane</keyword>
<dbReference type="CDD" id="cd20070">
    <property type="entry name" value="5TM_YidC_Alb3"/>
    <property type="match status" value="1"/>
</dbReference>
<keyword evidence="10 13" id="KW-0143">Chaperone</keyword>
<keyword evidence="17" id="KW-1185">Reference proteome</keyword>
<keyword evidence="7 13" id="KW-0653">Protein transport</keyword>
<keyword evidence="9 13" id="KW-0472">Membrane</keyword>
<feature type="domain" description="Membrane insertase YidC/Oxa/ALB C-terminal" evidence="14">
    <location>
        <begin position="354"/>
        <end position="532"/>
    </location>
</feature>
<dbReference type="NCBIfam" id="TIGR03592">
    <property type="entry name" value="yidC_oxa1_cterm"/>
    <property type="match status" value="1"/>
</dbReference>
<feature type="domain" description="Membrane insertase YidC N-terminal" evidence="15">
    <location>
        <begin position="60"/>
        <end position="343"/>
    </location>
</feature>
<evidence type="ECO:0000256" key="13">
    <source>
        <dbReference type="HAMAP-Rule" id="MF_01810"/>
    </source>
</evidence>
<evidence type="ECO:0000256" key="12">
    <source>
        <dbReference type="ARBA" id="ARBA00033342"/>
    </source>
</evidence>
<dbReference type="NCBIfam" id="NF002352">
    <property type="entry name" value="PRK01318.1-3"/>
    <property type="match status" value="1"/>
</dbReference>
<dbReference type="NCBIfam" id="TIGR03593">
    <property type="entry name" value="yidC_nterm"/>
    <property type="match status" value="1"/>
</dbReference>
<dbReference type="PRINTS" id="PR00701">
    <property type="entry name" value="60KDINNERMP"/>
</dbReference>
<gene>
    <name evidence="13 16" type="primary">yidC</name>
    <name evidence="16" type="ORF">GCM10011289_09460</name>
</gene>
<dbReference type="InterPro" id="IPR038221">
    <property type="entry name" value="YidC_periplasmic_sf"/>
</dbReference>
<comment type="caution">
    <text evidence="16">The sequence shown here is derived from an EMBL/GenBank/DDBJ whole genome shotgun (WGS) entry which is preliminary data.</text>
</comment>
<name>A0A918NZ91_9NEIS</name>
<feature type="transmembrane region" description="Helical" evidence="13">
    <location>
        <begin position="354"/>
        <end position="374"/>
    </location>
</feature>
<dbReference type="GO" id="GO:0051205">
    <property type="term" value="P:protein insertion into membrane"/>
    <property type="evidence" value="ECO:0007669"/>
    <property type="project" value="TreeGrafter"/>
</dbReference>
<evidence type="ECO:0000259" key="14">
    <source>
        <dbReference type="Pfam" id="PF02096"/>
    </source>
</evidence>
<evidence type="ECO:0000256" key="6">
    <source>
        <dbReference type="ARBA" id="ARBA00022692"/>
    </source>
</evidence>
<dbReference type="InterPro" id="IPR019998">
    <property type="entry name" value="Membr_insert_YidC"/>
</dbReference>
<dbReference type="Proteomes" id="UP000645257">
    <property type="component" value="Unassembled WGS sequence"/>
</dbReference>
<feature type="transmembrane region" description="Helical" evidence="13">
    <location>
        <begin position="496"/>
        <end position="518"/>
    </location>
</feature>
<dbReference type="GO" id="GO:0032977">
    <property type="term" value="F:membrane insertase activity"/>
    <property type="evidence" value="ECO:0007669"/>
    <property type="project" value="InterPro"/>
</dbReference>
<evidence type="ECO:0000256" key="5">
    <source>
        <dbReference type="ARBA" id="ARBA00022475"/>
    </source>
</evidence>
<dbReference type="GO" id="GO:0015031">
    <property type="term" value="P:protein transport"/>
    <property type="evidence" value="ECO:0007669"/>
    <property type="project" value="UniProtKB-KW"/>
</dbReference>
<feature type="transmembrane region" description="Helical" evidence="13">
    <location>
        <begin position="419"/>
        <end position="444"/>
    </location>
</feature>
<keyword evidence="6 13" id="KW-0812">Transmembrane</keyword>
<dbReference type="Gene3D" id="2.70.98.90">
    <property type="match status" value="1"/>
</dbReference>
<feature type="transmembrane region" description="Helical" evidence="13">
    <location>
        <begin position="330"/>
        <end position="348"/>
    </location>
</feature>
<dbReference type="PRINTS" id="PR01900">
    <property type="entry name" value="YIDCPROTEIN"/>
</dbReference>
<evidence type="ECO:0000256" key="4">
    <source>
        <dbReference type="ARBA" id="ARBA00022448"/>
    </source>
</evidence>
<evidence type="ECO:0000256" key="7">
    <source>
        <dbReference type="ARBA" id="ARBA00022927"/>
    </source>
</evidence>
<protein>
    <recommendedName>
        <fullName evidence="3 13">Membrane protein insertase YidC</fullName>
    </recommendedName>
    <alternativeName>
        <fullName evidence="12 13">Foldase YidC</fullName>
    </alternativeName>
    <alternativeName>
        <fullName evidence="13">Membrane protein YidC</fullName>
    </alternativeName>
    <alternativeName>
        <fullName evidence="11 13">membrane integrase YidC</fullName>
    </alternativeName>
</protein>
<dbReference type="NCBIfam" id="NF002353">
    <property type="entry name" value="PRK01318.1-4"/>
    <property type="match status" value="1"/>
</dbReference>
<reference evidence="16" key="2">
    <citation type="submission" date="2020-09" db="EMBL/GenBank/DDBJ databases">
        <authorList>
            <person name="Sun Q."/>
            <person name="Kim S."/>
        </authorList>
    </citation>
    <scope>NUCLEOTIDE SEQUENCE</scope>
    <source>
        <strain evidence="16">KCTC 32182</strain>
    </source>
</reference>
<evidence type="ECO:0000313" key="17">
    <source>
        <dbReference type="Proteomes" id="UP000645257"/>
    </source>
</evidence>
<sequence length="544" mass="60175">MDSKRLISFIVLSLGVLLLWQHFFPPKPAPAPVAQTQDVNSAKGAAAKPADASRLAFGQRINVSTDLVRAQIDTVGGDLRTLDLVKHGSSTDEKKPYELMTDKGGRVYVAQTGLVDPTRPDLPTHKTVFSAEKSSYVMSGDKLEVRLTAPEADGVKVAKIYEFTKGSYLIRVRYEITNAGTVPLAPTAYFRLLRDGKEPEGQTRFANTFTGPAVYSAEHKFQKVSFSDLDKNKADYAQTTQNGWVSMLQHYFLSAWVLKPLDGKSVCRDAASCHFELKAANGLYSASATVALGAIAPGATASIAMPLYAGPEDYDTLTRVAEGLELSRDYGWVHVIAAPLFWLLVKLHALVQNWGWAIVLLTIIIKGAFYPLTAASYRSMAKMKALAPRLERLKEQHGDDRMKFQQAVMEMYKVEKVNPLGGCLPILIQIPVFFALYSALLAAVELREAPWVMWIHDLARPDPFYVLPALMAITMFIQTMLNPPPTDPVQAKMAKIMPVAFSVMFFFFPAGLVLYYVVNNLLSIAQQWFVNRQIENAKKAAAQS</sequence>
<dbReference type="GO" id="GO:0005886">
    <property type="term" value="C:plasma membrane"/>
    <property type="evidence" value="ECO:0007669"/>
    <property type="project" value="UniProtKB-SubCell"/>
</dbReference>
<comment type="function">
    <text evidence="13">Required for the insertion and/or proper folding and/or complex formation of integral membrane proteins into the membrane. Involved in integration of membrane proteins that insert both dependently and independently of the Sec translocase complex, as well as at least some lipoproteins. Aids folding of multispanning membrane proteins.</text>
</comment>
<accession>A0A918NZ91</accession>
<dbReference type="PANTHER" id="PTHR12428">
    <property type="entry name" value="OXA1"/>
    <property type="match status" value="1"/>
</dbReference>
<evidence type="ECO:0000256" key="11">
    <source>
        <dbReference type="ARBA" id="ARBA00033245"/>
    </source>
</evidence>
<evidence type="ECO:0000313" key="16">
    <source>
        <dbReference type="EMBL" id="GGY08914.1"/>
    </source>
</evidence>
<evidence type="ECO:0000256" key="8">
    <source>
        <dbReference type="ARBA" id="ARBA00022989"/>
    </source>
</evidence>